<evidence type="ECO:0000256" key="4">
    <source>
        <dbReference type="SAM" id="MobiDB-lite"/>
    </source>
</evidence>
<sequence>MSETEERRHRSRSRGRPASAAPEPPVKPRRRWRARTASALISSAPATSKRPSSQPPAEDCDGSEHTGRKVISTEVPIGIDQLFDMLFTNSEFFQSFYRKLKYYDVSTTDWKEGENGCKTRTNRFLVDVMGKTSTSTVTEDQTMLPISKPGKLYVINAEVKNAGVPMADLFYTTKHYCIHRISSKRTKLDAWCQTKFRKSTLLKGFIERTANEGMEEHHNTLEQMLTSWVQSPDRARQEAADDQRGQSAAADTPAPARPPSEAPGAGRGLLLLVLALTLLLIGLNGFLYVRLSRLGSQTELLLHAGLLQAGIRPDPELLDRLTSVKEQNEQHREQLARWQQTVRSAAQLVRQSEATLTQLQGWMDESPEGKIGLEEPPEVPATLSSAAVAENVRHGPPPSSVGVD</sequence>
<gene>
    <name evidence="7" type="primary">Gramd1b_5</name>
    <name evidence="7" type="ORF">FJT64_001460</name>
</gene>
<keyword evidence="5" id="KW-1133">Transmembrane helix</keyword>
<feature type="compositionally biased region" description="Basic and acidic residues" evidence="4">
    <location>
        <begin position="233"/>
        <end position="244"/>
    </location>
</feature>
<reference evidence="7 8" key="1">
    <citation type="submission" date="2019-07" db="EMBL/GenBank/DDBJ databases">
        <title>Draft genome assembly of a fouling barnacle, Amphibalanus amphitrite (Darwin, 1854): The first reference genome for Thecostraca.</title>
        <authorList>
            <person name="Kim W."/>
        </authorList>
    </citation>
    <scope>NUCLEOTIDE SEQUENCE [LARGE SCALE GENOMIC DNA]</scope>
    <source>
        <strain evidence="7">SNU_AA5</strain>
        <tissue evidence="7">Soma without cirri and trophi</tissue>
    </source>
</reference>
<evidence type="ECO:0000256" key="5">
    <source>
        <dbReference type="SAM" id="Phobius"/>
    </source>
</evidence>
<dbReference type="EMBL" id="VIIS01002186">
    <property type="protein sequence ID" value="KAF0287526.1"/>
    <property type="molecule type" value="Genomic_DNA"/>
</dbReference>
<proteinExistence type="predicted"/>
<dbReference type="InterPro" id="IPR031968">
    <property type="entry name" value="VASt"/>
</dbReference>
<dbReference type="Pfam" id="PF16016">
    <property type="entry name" value="VASt"/>
    <property type="match status" value="1"/>
</dbReference>
<feature type="coiled-coil region" evidence="3">
    <location>
        <begin position="321"/>
        <end position="348"/>
    </location>
</feature>
<dbReference type="PROSITE" id="PS51778">
    <property type="entry name" value="VAST"/>
    <property type="match status" value="1"/>
</dbReference>
<dbReference type="AlphaFoldDB" id="A0A6A4UY84"/>
<protein>
    <submittedName>
        <fullName evidence="7">GRAM domain-containing protein 1B</fullName>
    </submittedName>
</protein>
<keyword evidence="2 5" id="KW-0472">Membrane</keyword>
<dbReference type="Proteomes" id="UP000440578">
    <property type="component" value="Unassembled WGS sequence"/>
</dbReference>
<evidence type="ECO:0000256" key="2">
    <source>
        <dbReference type="ARBA" id="ARBA00023136"/>
    </source>
</evidence>
<name>A0A6A4UY84_AMPAM</name>
<evidence type="ECO:0000256" key="3">
    <source>
        <dbReference type="SAM" id="Coils"/>
    </source>
</evidence>
<comment type="caution">
    <text evidence="7">The sequence shown here is derived from an EMBL/GenBank/DDBJ whole genome shotgun (WGS) entry which is preliminary data.</text>
</comment>
<evidence type="ECO:0000259" key="6">
    <source>
        <dbReference type="PROSITE" id="PS51778"/>
    </source>
</evidence>
<feature type="transmembrane region" description="Helical" evidence="5">
    <location>
        <begin position="268"/>
        <end position="289"/>
    </location>
</feature>
<feature type="region of interest" description="Disordered" evidence="4">
    <location>
        <begin position="1"/>
        <end position="69"/>
    </location>
</feature>
<dbReference type="GO" id="GO:0032366">
    <property type="term" value="P:intracellular sterol transport"/>
    <property type="evidence" value="ECO:0007669"/>
    <property type="project" value="TreeGrafter"/>
</dbReference>
<dbReference type="GO" id="GO:0120015">
    <property type="term" value="F:sterol transfer activity"/>
    <property type="evidence" value="ECO:0007669"/>
    <property type="project" value="TreeGrafter"/>
</dbReference>
<comment type="subcellular location">
    <subcellularLocation>
        <location evidence="1">Membrane</location>
    </subcellularLocation>
</comment>
<dbReference type="GO" id="GO:0140268">
    <property type="term" value="C:endoplasmic reticulum-plasma membrane contact site"/>
    <property type="evidence" value="ECO:0007669"/>
    <property type="project" value="TreeGrafter"/>
</dbReference>
<accession>A0A6A4UY84</accession>
<dbReference type="GO" id="GO:0005886">
    <property type="term" value="C:plasma membrane"/>
    <property type="evidence" value="ECO:0007669"/>
    <property type="project" value="TreeGrafter"/>
</dbReference>
<organism evidence="7 8">
    <name type="scientific">Amphibalanus amphitrite</name>
    <name type="common">Striped barnacle</name>
    <name type="synonym">Balanus amphitrite</name>
    <dbReference type="NCBI Taxonomy" id="1232801"/>
    <lineage>
        <taxon>Eukaryota</taxon>
        <taxon>Metazoa</taxon>
        <taxon>Ecdysozoa</taxon>
        <taxon>Arthropoda</taxon>
        <taxon>Crustacea</taxon>
        <taxon>Multicrustacea</taxon>
        <taxon>Cirripedia</taxon>
        <taxon>Thoracica</taxon>
        <taxon>Thoracicalcarea</taxon>
        <taxon>Balanomorpha</taxon>
        <taxon>Balanoidea</taxon>
        <taxon>Balanidae</taxon>
        <taxon>Amphibalaninae</taxon>
        <taxon>Amphibalanus</taxon>
    </lineage>
</organism>
<evidence type="ECO:0000256" key="1">
    <source>
        <dbReference type="ARBA" id="ARBA00004370"/>
    </source>
</evidence>
<keyword evidence="3" id="KW-0175">Coiled coil</keyword>
<dbReference type="GO" id="GO:0032934">
    <property type="term" value="F:sterol binding"/>
    <property type="evidence" value="ECO:0007669"/>
    <property type="project" value="TreeGrafter"/>
</dbReference>
<dbReference type="OrthoDB" id="2162691at2759"/>
<evidence type="ECO:0000313" key="7">
    <source>
        <dbReference type="EMBL" id="KAF0287526.1"/>
    </source>
</evidence>
<dbReference type="PANTHER" id="PTHR23319:SF4">
    <property type="entry name" value="GRAM DOMAIN CONTAINING 1B, ISOFORM E"/>
    <property type="match status" value="1"/>
</dbReference>
<keyword evidence="5" id="KW-0812">Transmembrane</keyword>
<feature type="region of interest" description="Disordered" evidence="4">
    <location>
        <begin position="232"/>
        <end position="262"/>
    </location>
</feature>
<dbReference type="PANTHER" id="PTHR23319">
    <property type="entry name" value="GRAM DOMAIN CONTAINING 1B, ISOFORM E"/>
    <property type="match status" value="1"/>
</dbReference>
<feature type="compositionally biased region" description="Polar residues" evidence="4">
    <location>
        <begin position="39"/>
        <end position="52"/>
    </location>
</feature>
<dbReference type="InterPro" id="IPR051482">
    <property type="entry name" value="Cholesterol_transport"/>
</dbReference>
<dbReference type="GO" id="GO:0005789">
    <property type="term" value="C:endoplasmic reticulum membrane"/>
    <property type="evidence" value="ECO:0007669"/>
    <property type="project" value="TreeGrafter"/>
</dbReference>
<feature type="domain" description="VASt" evidence="6">
    <location>
        <begin position="66"/>
        <end position="233"/>
    </location>
</feature>
<evidence type="ECO:0000313" key="8">
    <source>
        <dbReference type="Proteomes" id="UP000440578"/>
    </source>
</evidence>
<keyword evidence="8" id="KW-1185">Reference proteome</keyword>